<name>A0AAV5TK80_9BILA</name>
<keyword evidence="1" id="KW-0812">Transmembrane</keyword>
<evidence type="ECO:0000313" key="3">
    <source>
        <dbReference type="Proteomes" id="UP001432027"/>
    </source>
</evidence>
<dbReference type="InterPro" id="IPR051119">
    <property type="entry name" value="Nematode_SR-like"/>
</dbReference>
<dbReference type="EMBL" id="BTSX01000004">
    <property type="protein sequence ID" value="GMS94780.1"/>
    <property type="molecule type" value="Genomic_DNA"/>
</dbReference>
<accession>A0AAV5TK80</accession>
<evidence type="ECO:0000313" key="2">
    <source>
        <dbReference type="EMBL" id="GMS94780.1"/>
    </source>
</evidence>
<keyword evidence="3" id="KW-1185">Reference proteome</keyword>
<proteinExistence type="predicted"/>
<gene>
    <name evidence="2" type="ORF">PENTCL1PPCAC_16955</name>
</gene>
<dbReference type="PANTHER" id="PTHR31627:SF42">
    <property type="entry name" value="G_PROTEIN_RECEP_F1_2 DOMAIN-CONTAINING PROTEIN-RELATED"/>
    <property type="match status" value="1"/>
</dbReference>
<keyword evidence="1" id="KW-1133">Transmembrane helix</keyword>
<dbReference type="AlphaFoldDB" id="A0AAV5TK80"/>
<evidence type="ECO:0008006" key="4">
    <source>
        <dbReference type="Google" id="ProtNLM"/>
    </source>
</evidence>
<reference evidence="2" key="1">
    <citation type="submission" date="2023-10" db="EMBL/GenBank/DDBJ databases">
        <title>Genome assembly of Pristionchus species.</title>
        <authorList>
            <person name="Yoshida K."/>
            <person name="Sommer R.J."/>
        </authorList>
    </citation>
    <scope>NUCLEOTIDE SEQUENCE</scope>
    <source>
        <strain evidence="2">RS0144</strain>
    </source>
</reference>
<feature type="non-terminal residue" evidence="2">
    <location>
        <position position="1"/>
    </location>
</feature>
<dbReference type="Proteomes" id="UP001432027">
    <property type="component" value="Unassembled WGS sequence"/>
</dbReference>
<sequence>DMQRPVLLYGILPFVIISLLLYARIIFIAWLRSSMLLFNTFFFRLTRSQAIIDISYVVIYFMTELPQEWQTLWHLLTDLNGTIIPQLIYCHTYFCIIGQA</sequence>
<comment type="caution">
    <text evidence="2">The sequence shown here is derived from an EMBL/GenBank/DDBJ whole genome shotgun (WGS) entry which is preliminary data.</text>
</comment>
<organism evidence="2 3">
    <name type="scientific">Pristionchus entomophagus</name>
    <dbReference type="NCBI Taxonomy" id="358040"/>
    <lineage>
        <taxon>Eukaryota</taxon>
        <taxon>Metazoa</taxon>
        <taxon>Ecdysozoa</taxon>
        <taxon>Nematoda</taxon>
        <taxon>Chromadorea</taxon>
        <taxon>Rhabditida</taxon>
        <taxon>Rhabditina</taxon>
        <taxon>Diplogasteromorpha</taxon>
        <taxon>Diplogasteroidea</taxon>
        <taxon>Neodiplogasteridae</taxon>
        <taxon>Pristionchus</taxon>
    </lineage>
</organism>
<feature type="transmembrane region" description="Helical" evidence="1">
    <location>
        <begin position="6"/>
        <end position="31"/>
    </location>
</feature>
<evidence type="ECO:0000256" key="1">
    <source>
        <dbReference type="SAM" id="Phobius"/>
    </source>
</evidence>
<dbReference type="PANTHER" id="PTHR31627">
    <property type="entry name" value="SERPENTINE RECEPTOR CLASS GAMMA-RELATED"/>
    <property type="match status" value="1"/>
</dbReference>
<protein>
    <recommendedName>
        <fullName evidence="4">G protein-coupled receptor</fullName>
    </recommendedName>
</protein>
<dbReference type="Pfam" id="PF10323">
    <property type="entry name" value="7TM_GPCR_Srv"/>
    <property type="match status" value="1"/>
</dbReference>
<keyword evidence="1" id="KW-0472">Membrane</keyword>
<dbReference type="InterPro" id="IPR019426">
    <property type="entry name" value="7TM_GPCR_serpentine_rcpt_Srv"/>
</dbReference>